<accession>A0A2P4PSB6</accession>
<reference evidence="1 2" key="1">
    <citation type="journal article" date="2013" name="Proc. Natl. Acad. Sci. U.S.A.">
        <title>Genome of an arbuscular mycorrhizal fungus provides insight into the oldest plant symbiosis.</title>
        <authorList>
            <person name="Tisserant E."/>
            <person name="Malbreil M."/>
            <person name="Kuo A."/>
            <person name="Kohler A."/>
            <person name="Symeonidi A."/>
            <person name="Balestrini R."/>
            <person name="Charron P."/>
            <person name="Duensing N."/>
            <person name="Frei Dit Frey N."/>
            <person name="Gianinazzi-Pearson V."/>
            <person name="Gilbert L.B."/>
            <person name="Handa Y."/>
            <person name="Herr J.R."/>
            <person name="Hijri M."/>
            <person name="Koul R."/>
            <person name="Kawaguchi M."/>
            <person name="Krajinski F."/>
            <person name="Lammers P.J."/>
            <person name="Masclaux F.G."/>
            <person name="Murat C."/>
            <person name="Morin E."/>
            <person name="Ndikumana S."/>
            <person name="Pagni M."/>
            <person name="Petitpierre D."/>
            <person name="Requena N."/>
            <person name="Rosikiewicz P."/>
            <person name="Riley R."/>
            <person name="Saito K."/>
            <person name="San Clemente H."/>
            <person name="Shapiro H."/>
            <person name="van Tuinen D."/>
            <person name="Becard G."/>
            <person name="Bonfante P."/>
            <person name="Paszkowski U."/>
            <person name="Shachar-Hill Y.Y."/>
            <person name="Tuskan G.A."/>
            <person name="Young P.W."/>
            <person name="Sanders I.R."/>
            <person name="Henrissat B."/>
            <person name="Rensing S.A."/>
            <person name="Grigoriev I.V."/>
            <person name="Corradi N."/>
            <person name="Roux C."/>
            <person name="Martin F."/>
        </authorList>
    </citation>
    <scope>NUCLEOTIDE SEQUENCE [LARGE SCALE GENOMIC DNA]</scope>
    <source>
        <strain evidence="1 2">DAOM 197198</strain>
    </source>
</reference>
<keyword evidence="2" id="KW-1185">Reference proteome</keyword>
<dbReference type="VEuPathDB" id="FungiDB:RhiirFUN_003513"/>
<protein>
    <submittedName>
        <fullName evidence="1">Uncharacterized protein</fullName>
    </submittedName>
</protein>
<gene>
    <name evidence="1" type="ORF">GLOIN_2v1480898</name>
</gene>
<name>A0A2P4PSB6_RHIID</name>
<dbReference type="VEuPathDB" id="FungiDB:RhiirFUN_003510"/>
<evidence type="ECO:0000313" key="2">
    <source>
        <dbReference type="Proteomes" id="UP000018888"/>
    </source>
</evidence>
<reference evidence="1 2" key="2">
    <citation type="journal article" date="2018" name="New Phytol.">
        <title>High intraspecific genome diversity in the model arbuscular mycorrhizal symbiont Rhizophagus irregularis.</title>
        <authorList>
            <person name="Chen E.C.H."/>
            <person name="Morin E."/>
            <person name="Beaudet D."/>
            <person name="Noel J."/>
            <person name="Yildirir G."/>
            <person name="Ndikumana S."/>
            <person name="Charron P."/>
            <person name="St-Onge C."/>
            <person name="Giorgi J."/>
            <person name="Kruger M."/>
            <person name="Marton T."/>
            <person name="Ropars J."/>
            <person name="Grigoriev I.V."/>
            <person name="Hainaut M."/>
            <person name="Henrissat B."/>
            <person name="Roux C."/>
            <person name="Martin F."/>
            <person name="Corradi N."/>
        </authorList>
    </citation>
    <scope>NUCLEOTIDE SEQUENCE [LARGE SCALE GENOMIC DNA]</scope>
    <source>
        <strain evidence="1 2">DAOM 197198</strain>
    </source>
</reference>
<proteinExistence type="predicted"/>
<evidence type="ECO:0000313" key="1">
    <source>
        <dbReference type="EMBL" id="POG68286.1"/>
    </source>
</evidence>
<dbReference type="Proteomes" id="UP000018888">
    <property type="component" value="Unassembled WGS sequence"/>
</dbReference>
<organism evidence="1 2">
    <name type="scientific">Rhizophagus irregularis (strain DAOM 181602 / DAOM 197198 / MUCL 43194)</name>
    <name type="common">Arbuscular mycorrhizal fungus</name>
    <name type="synonym">Glomus intraradices</name>
    <dbReference type="NCBI Taxonomy" id="747089"/>
    <lineage>
        <taxon>Eukaryota</taxon>
        <taxon>Fungi</taxon>
        <taxon>Fungi incertae sedis</taxon>
        <taxon>Mucoromycota</taxon>
        <taxon>Glomeromycotina</taxon>
        <taxon>Glomeromycetes</taxon>
        <taxon>Glomerales</taxon>
        <taxon>Glomeraceae</taxon>
        <taxon>Rhizophagus</taxon>
    </lineage>
</organism>
<dbReference type="EMBL" id="AUPC02000155">
    <property type="protein sequence ID" value="POG68286.1"/>
    <property type="molecule type" value="Genomic_DNA"/>
</dbReference>
<comment type="caution">
    <text evidence="1">The sequence shown here is derived from an EMBL/GenBank/DDBJ whole genome shotgun (WGS) entry which is preliminary data.</text>
</comment>
<sequence length="324" mass="38294">MPSFYDRRFHNELSDEFWHNTDHYQAAHRKNNIDRRKNKYRNHNDLTSLERVAKLGYESYSKHKKLRIGIQIKEIKAALKTHQILVTFTKNLKKYVKKMFNYYFGLNPPGIAAIGRKTMEEKLTEKIEILGERHNIMITLIKIKRVQIAISFNYTPVGLVYWQTLKSKMKSEPRCYAKPEMNASTNQVHFSLFPKKIDQPKNYQDTASHSQMVLSQRLRPDKPLKNLRYGVLSTYDQTWFLKREVVKVGKKIMGDYMYQMLLRVYQQVPRCLNAPFLKKPTMTVDEPILKKKMTANLSIRVFAPERSKCCNSKPKSPGAWIFRH</sequence>
<dbReference type="AlphaFoldDB" id="A0A2P4PSB6"/>